<reference evidence="3 4" key="1">
    <citation type="submission" date="2011-02" db="EMBL/GenBank/DDBJ databases">
        <authorList>
            <person name="Muzny D."/>
            <person name="Qin X."/>
            <person name="Deng J."/>
            <person name="Jiang H."/>
            <person name="Liu Y."/>
            <person name="Qu J."/>
            <person name="Song X.-Z."/>
            <person name="Zhang L."/>
            <person name="Thornton R."/>
            <person name="Coyle M."/>
            <person name="Francisco L."/>
            <person name="Jackson L."/>
            <person name="Javaid M."/>
            <person name="Korchina V."/>
            <person name="Kovar C."/>
            <person name="Mata R."/>
            <person name="Mathew T."/>
            <person name="Ngo R."/>
            <person name="Nguyen L."/>
            <person name="Nguyen N."/>
            <person name="Okwuonu G."/>
            <person name="Ongeri F."/>
            <person name="Pham C."/>
            <person name="Simmons D."/>
            <person name="Wilczek-Boney K."/>
            <person name="Hale W."/>
            <person name="Jakkamsetti A."/>
            <person name="Pham P."/>
            <person name="Ruth R."/>
            <person name="San Lucas F."/>
            <person name="Warren J."/>
            <person name="Zhang J."/>
            <person name="Zhao Z."/>
            <person name="Zhou C."/>
            <person name="Zhu D."/>
            <person name="Lee S."/>
            <person name="Bess C."/>
            <person name="Blankenburg K."/>
            <person name="Forbes L."/>
            <person name="Fu Q."/>
            <person name="Gubbala S."/>
            <person name="Hirani K."/>
            <person name="Jayaseelan J.C."/>
            <person name="Lara F."/>
            <person name="Munidasa M."/>
            <person name="Palculict T."/>
            <person name="Patil S."/>
            <person name="Pu L.-L."/>
            <person name="Saada N."/>
            <person name="Tang L."/>
            <person name="Weissenberger G."/>
            <person name="Zhu Y."/>
            <person name="Hemphill L."/>
            <person name="Shang Y."/>
            <person name="Youmans B."/>
            <person name="Ayvaz T."/>
            <person name="Ross M."/>
            <person name="Santibanez J."/>
            <person name="Aqrawi P."/>
            <person name="Gross S."/>
            <person name="Joshi V."/>
            <person name="Fowler G."/>
            <person name="Nazareth L."/>
            <person name="Reid J."/>
            <person name="Worley K."/>
            <person name="Petrosino J."/>
            <person name="Highlander S."/>
            <person name="Gibbs R."/>
        </authorList>
    </citation>
    <scope>NUCLEOTIDE SEQUENCE [LARGE SCALE GENOMIC DNA]</scope>
    <source>
        <strain evidence="3 4">ATCC BAA-1200</strain>
    </source>
</reference>
<name>F2B9W4_9NEIS</name>
<dbReference type="EC" id="2.7.8.-" evidence="3"/>
<dbReference type="Gene3D" id="3.90.470.20">
    <property type="entry name" value="4'-phosphopantetheinyl transferase domain"/>
    <property type="match status" value="1"/>
</dbReference>
<dbReference type="InterPro" id="IPR008278">
    <property type="entry name" value="4-PPantetheinyl_Trfase_dom"/>
</dbReference>
<dbReference type="AlphaFoldDB" id="F2B9W4"/>
<evidence type="ECO:0000313" key="4">
    <source>
        <dbReference type="Proteomes" id="UP000004105"/>
    </source>
</evidence>
<dbReference type="OrthoDB" id="9808281at2"/>
<dbReference type="InterPro" id="IPR037143">
    <property type="entry name" value="4-PPantetheinyl_Trfase_dom_sf"/>
</dbReference>
<keyword evidence="4" id="KW-1185">Reference proteome</keyword>
<dbReference type="Pfam" id="PF01648">
    <property type="entry name" value="ACPS"/>
    <property type="match status" value="1"/>
</dbReference>
<evidence type="ECO:0000313" key="3">
    <source>
        <dbReference type="EMBL" id="EGF11754.1"/>
    </source>
</evidence>
<comment type="caution">
    <text evidence="3">The sequence shown here is derived from an EMBL/GenBank/DDBJ whole genome shotgun (WGS) entry which is preliminary data.</text>
</comment>
<dbReference type="HOGENOM" id="CLU_104573_0_0_4"/>
<proteinExistence type="predicted"/>
<gene>
    <name evidence="3" type="ORF">HMPREF9123_0563</name>
</gene>
<keyword evidence="1 3" id="KW-0808">Transferase</keyword>
<organism evidence="3 4">
    <name type="scientific">Neisseria bacilliformis ATCC BAA-1200</name>
    <dbReference type="NCBI Taxonomy" id="888742"/>
    <lineage>
        <taxon>Bacteria</taxon>
        <taxon>Pseudomonadati</taxon>
        <taxon>Pseudomonadota</taxon>
        <taxon>Betaproteobacteria</taxon>
        <taxon>Neisseriales</taxon>
        <taxon>Neisseriaceae</taxon>
        <taxon>Neisseria</taxon>
    </lineage>
</organism>
<dbReference type="Proteomes" id="UP000004105">
    <property type="component" value="Unassembled WGS sequence"/>
</dbReference>
<dbReference type="GO" id="GO:0008897">
    <property type="term" value="F:holo-[acyl-carrier-protein] synthase activity"/>
    <property type="evidence" value="ECO:0007669"/>
    <property type="project" value="InterPro"/>
</dbReference>
<evidence type="ECO:0000256" key="1">
    <source>
        <dbReference type="ARBA" id="ARBA00022679"/>
    </source>
</evidence>
<protein>
    <submittedName>
        <fullName evidence="3">4'-phosphopantetheinyl transferase</fullName>
        <ecNumber evidence="3">2.7.8.-</ecNumber>
    </submittedName>
</protein>
<dbReference type="SUPFAM" id="SSF56214">
    <property type="entry name" value="4'-phosphopantetheinyl transferase"/>
    <property type="match status" value="1"/>
</dbReference>
<dbReference type="RefSeq" id="WP_007341575.1">
    <property type="nucleotide sequence ID" value="NZ_GL878494.1"/>
</dbReference>
<dbReference type="GO" id="GO:0000287">
    <property type="term" value="F:magnesium ion binding"/>
    <property type="evidence" value="ECO:0007669"/>
    <property type="project" value="InterPro"/>
</dbReference>
<dbReference type="EMBL" id="AFAY01000010">
    <property type="protein sequence ID" value="EGF11754.1"/>
    <property type="molecule type" value="Genomic_DNA"/>
</dbReference>
<feature type="domain" description="4'-phosphopantetheinyl transferase" evidence="2">
    <location>
        <begin position="82"/>
        <end position="148"/>
    </location>
</feature>
<sequence>MTPAPTVLHCLLGAPDLSAAYRRAGLDADDLCRVRRAPVLEKRADWRVSRALKRQADAPVLSLSHSGGFAALLCADTPVQSGVDLERLRPRDFQALAQWVCTGEERAFLRRRSWSAADFYRLWCVKEALLKAADLSFPADMASVGYCFDGGLPTGLHAVGQRGWHGISALLPQGYALSCVWFGGGISLETSFYGSWGKAVLEHIEAV</sequence>
<evidence type="ECO:0000259" key="2">
    <source>
        <dbReference type="Pfam" id="PF01648"/>
    </source>
</evidence>
<dbReference type="STRING" id="267212.GCA_001063965_01500"/>
<accession>F2B9W4</accession>